<dbReference type="PATRIC" id="fig|1423758.3.peg.840"/>
<dbReference type="AlphaFoldDB" id="I7IVS7"/>
<comment type="caution">
    <text evidence="1">The sequence shown here is derived from an EMBL/GenBank/DDBJ whole genome shotgun (WGS) entry which is preliminary data.</text>
</comment>
<protein>
    <submittedName>
        <fullName evidence="1">Eps9K</fullName>
    </submittedName>
</protein>
<dbReference type="GeneID" id="82847191"/>
<dbReference type="STRING" id="1423758.FC41_GL000831"/>
<organism evidence="1 2">
    <name type="scientific">Lactobacillus hominis DSM 23910 = CRBIP 24.179</name>
    <dbReference type="NCBI Taxonomy" id="1423758"/>
    <lineage>
        <taxon>Bacteria</taxon>
        <taxon>Bacillati</taxon>
        <taxon>Bacillota</taxon>
        <taxon>Bacilli</taxon>
        <taxon>Lactobacillales</taxon>
        <taxon>Lactobacillaceae</taxon>
        <taxon>Lactobacillus</taxon>
    </lineage>
</organism>
<evidence type="ECO:0000313" key="2">
    <source>
        <dbReference type="Proteomes" id="UP000009320"/>
    </source>
</evidence>
<dbReference type="OrthoDB" id="1911268at2"/>
<dbReference type="Proteomes" id="UP000009320">
    <property type="component" value="Unassembled WGS sequence"/>
</dbReference>
<dbReference type="RefSeq" id="WP_008470911.1">
    <property type="nucleotide sequence ID" value="NZ_AYZP01000002.1"/>
</dbReference>
<accession>I7IVS7</accession>
<reference evidence="1 2" key="1">
    <citation type="submission" date="2012-06" db="EMBL/GenBank/DDBJ databases">
        <title>Draft Genome Sequence of Lactobacillus hominis Strain CRBIP 24.179T, isolated from human intestine.</title>
        <authorList>
            <person name="Cousin S."/>
            <person name="Ma L."/>
            <person name="Bizet C."/>
            <person name="Loux V."/>
            <person name="Bouchier C."/>
            <person name="Clermont D."/>
            <person name="Creno S."/>
        </authorList>
    </citation>
    <scope>NUCLEOTIDE SEQUENCE [LARGE SCALE GENOMIC DNA]</scope>
    <source>
        <strain evidence="2">CRBIP 24.179T</strain>
    </source>
</reference>
<gene>
    <name evidence="1" type="ORF">BN55_01250</name>
</gene>
<dbReference type="eggNOG" id="COG4641">
    <property type="taxonomic scope" value="Bacteria"/>
</dbReference>
<proteinExistence type="predicted"/>
<evidence type="ECO:0000313" key="1">
    <source>
        <dbReference type="EMBL" id="CCI81963.1"/>
    </source>
</evidence>
<name>I7IVS7_9LACO</name>
<sequence length="304" mass="37331">MKTLIIKGEGSSFEKYFNTQMKRKNIDIVSVRTPKNKLDVLMYYIVKDLNLVYLYKFWLKEWQKKIKKYDNIVIFDNGLSPILLKWIHRKNKKAKIKIWLWNIDNDYDIKFYKKYAQVYCFDEKFARNNGIEFIDQFYIPKVNRKKTNVEKGIFYVGADKKRYANLKEIIKKLNQDNIRYYFYLQRWPGEKYHNNEDEIELSNELMPYEDVIKNIYKYDCVLELNLEKQEGFTLRTLEALFYKKKLITNNKNIKNFPFYNKNDFYILEDENRSLKEFLNVDYKPIDDRLLSNYTYEHWLNEILN</sequence>
<keyword evidence="2" id="KW-1185">Reference proteome</keyword>
<dbReference type="EMBL" id="CAKE01000011">
    <property type="protein sequence ID" value="CCI81963.1"/>
    <property type="molecule type" value="Genomic_DNA"/>
</dbReference>